<gene>
    <name evidence="2" type="ORF">APZ42_020434</name>
</gene>
<evidence type="ECO:0000256" key="1">
    <source>
        <dbReference type="SAM" id="MobiDB-lite"/>
    </source>
</evidence>
<protein>
    <submittedName>
        <fullName evidence="2">Uncharacterized protein</fullName>
    </submittedName>
</protein>
<dbReference type="Proteomes" id="UP000076858">
    <property type="component" value="Unassembled WGS sequence"/>
</dbReference>
<evidence type="ECO:0000313" key="3">
    <source>
        <dbReference type="Proteomes" id="UP000076858"/>
    </source>
</evidence>
<sequence>MKEKKRSKHSVVPGKVKISGENKNGLTSSTLALAFAKDSSSSDGMNDEHVFGEGRRRCHGGFNRPTQTCFPREKEIVFFFCTQRRKYSGHN</sequence>
<dbReference type="EMBL" id="LRGB01000996">
    <property type="protein sequence ID" value="KZS14213.1"/>
    <property type="molecule type" value="Genomic_DNA"/>
</dbReference>
<feature type="compositionally biased region" description="Basic and acidic residues" evidence="1">
    <location>
        <begin position="46"/>
        <end position="55"/>
    </location>
</feature>
<organism evidence="2 3">
    <name type="scientific">Daphnia magna</name>
    <dbReference type="NCBI Taxonomy" id="35525"/>
    <lineage>
        <taxon>Eukaryota</taxon>
        <taxon>Metazoa</taxon>
        <taxon>Ecdysozoa</taxon>
        <taxon>Arthropoda</taxon>
        <taxon>Crustacea</taxon>
        <taxon>Branchiopoda</taxon>
        <taxon>Diplostraca</taxon>
        <taxon>Cladocera</taxon>
        <taxon>Anomopoda</taxon>
        <taxon>Daphniidae</taxon>
        <taxon>Daphnia</taxon>
    </lineage>
</organism>
<feature type="region of interest" description="Disordered" evidence="1">
    <location>
        <begin position="1"/>
        <end position="23"/>
    </location>
</feature>
<name>A0A164XGQ8_9CRUS</name>
<dbReference type="AlphaFoldDB" id="A0A164XGQ8"/>
<evidence type="ECO:0000313" key="2">
    <source>
        <dbReference type="EMBL" id="KZS14213.1"/>
    </source>
</evidence>
<comment type="caution">
    <text evidence="2">The sequence shown here is derived from an EMBL/GenBank/DDBJ whole genome shotgun (WGS) entry which is preliminary data.</text>
</comment>
<feature type="region of interest" description="Disordered" evidence="1">
    <location>
        <begin position="38"/>
        <end position="57"/>
    </location>
</feature>
<reference evidence="2 3" key="1">
    <citation type="submission" date="2016-03" db="EMBL/GenBank/DDBJ databases">
        <title>EvidentialGene: Evidence-directed Construction of Genes on Genomes.</title>
        <authorList>
            <person name="Gilbert D.G."/>
            <person name="Choi J.-H."/>
            <person name="Mockaitis K."/>
            <person name="Colbourne J."/>
            <person name="Pfrender M."/>
        </authorList>
    </citation>
    <scope>NUCLEOTIDE SEQUENCE [LARGE SCALE GENOMIC DNA]</scope>
    <source>
        <strain evidence="2 3">Xinb3</strain>
        <tissue evidence="2">Complete organism</tissue>
    </source>
</reference>
<proteinExistence type="predicted"/>
<accession>A0A164XGQ8</accession>
<keyword evidence="3" id="KW-1185">Reference proteome</keyword>